<protein>
    <recommendedName>
        <fullName evidence="4">DUF3899 domain-containing protein</fullName>
    </recommendedName>
</protein>
<feature type="transmembrane region" description="Helical" evidence="1">
    <location>
        <begin position="36"/>
        <end position="54"/>
    </location>
</feature>
<name>D4CRW4_9FUSO</name>
<dbReference type="eggNOG" id="ENOG5033TUM">
    <property type="taxonomic scope" value="Bacteria"/>
</dbReference>
<feature type="transmembrane region" description="Helical" evidence="1">
    <location>
        <begin position="160"/>
        <end position="180"/>
    </location>
</feature>
<dbReference type="GeneID" id="78418449"/>
<organism evidence="2 3">
    <name type="scientific">Fusobacterium periodonticum ATCC 33693</name>
    <dbReference type="NCBI Taxonomy" id="546275"/>
    <lineage>
        <taxon>Bacteria</taxon>
        <taxon>Fusobacteriati</taxon>
        <taxon>Fusobacteriota</taxon>
        <taxon>Fusobacteriia</taxon>
        <taxon>Fusobacteriales</taxon>
        <taxon>Fusobacteriaceae</taxon>
        <taxon>Fusobacterium</taxon>
    </lineage>
</organism>
<keyword evidence="1" id="KW-0812">Transmembrane</keyword>
<evidence type="ECO:0000313" key="3">
    <source>
        <dbReference type="Proteomes" id="UP000003748"/>
    </source>
</evidence>
<dbReference type="OrthoDB" id="88178at2"/>
<feature type="transmembrane region" description="Helical" evidence="1">
    <location>
        <begin position="74"/>
        <end position="97"/>
    </location>
</feature>
<dbReference type="RefSeq" id="WP_005970579.1">
    <property type="nucleotide sequence ID" value="NZ_GG665892.1"/>
</dbReference>
<gene>
    <name evidence="2" type="ORF">FUSPEROL_00122</name>
</gene>
<dbReference type="Proteomes" id="UP000003748">
    <property type="component" value="Unassembled WGS sequence"/>
</dbReference>
<keyword evidence="1" id="KW-0472">Membrane</keyword>
<accession>D4CRW4</accession>
<reference evidence="2 3" key="1">
    <citation type="submission" date="2010-02" db="EMBL/GenBank/DDBJ databases">
        <authorList>
            <person name="Weinstock G."/>
            <person name="Sodergren E."/>
            <person name="Clifton S."/>
            <person name="Fulton L."/>
            <person name="Fulton B."/>
            <person name="Courtney L."/>
            <person name="Fronick C."/>
            <person name="Harrison M."/>
            <person name="Strong C."/>
            <person name="Farmer C."/>
            <person name="Delahaunty K."/>
            <person name="Markovic C."/>
            <person name="Hall O."/>
            <person name="Minx P."/>
            <person name="Tomlinson C."/>
            <person name="Mitreva M."/>
            <person name="Nelson J."/>
            <person name="Hou S."/>
            <person name="Wollam A."/>
            <person name="Pepin K.H."/>
            <person name="Johnson M."/>
            <person name="Bhonagiri V."/>
            <person name="Zhang X."/>
            <person name="Suruliraj S."/>
            <person name="Warren W."/>
            <person name="Chinwalla A."/>
            <person name="Mardis E.R."/>
            <person name="Wilson R.K."/>
        </authorList>
    </citation>
    <scope>NUCLEOTIDE SEQUENCE [LARGE SCALE GENOMIC DNA]</scope>
    <source>
        <strain evidence="2 3">ATCC 33693</strain>
    </source>
</reference>
<sequence length="181" mass="21960">MAIKVKLEKDGFIKDGFVGYSYTSAILNFWVPAFRLDFNAFVFFFGVYMLEKFLSEFFKIYSMLNYYSIENELFFYILNASVPIFMLLITFIIAFFYNKYYTKKMLKEGWSPLENDEYSAAILKDYSYLPYSKEELDDNVKMERYREISTLARKEERKKIYILVGIWVFIIIFCFLNYFFY</sequence>
<keyword evidence="1" id="KW-1133">Transmembrane helix</keyword>
<dbReference type="STRING" id="546275.FUSPEROL_00122"/>
<dbReference type="HOGENOM" id="CLU_128682_0_0_0"/>
<evidence type="ECO:0000256" key="1">
    <source>
        <dbReference type="SAM" id="Phobius"/>
    </source>
</evidence>
<proteinExistence type="predicted"/>
<evidence type="ECO:0008006" key="4">
    <source>
        <dbReference type="Google" id="ProtNLM"/>
    </source>
</evidence>
<evidence type="ECO:0000313" key="2">
    <source>
        <dbReference type="EMBL" id="EFE87907.1"/>
    </source>
</evidence>
<dbReference type="AlphaFoldDB" id="D4CRW4"/>
<dbReference type="EMBL" id="ACJY01000020">
    <property type="protein sequence ID" value="EFE87907.1"/>
    <property type="molecule type" value="Genomic_DNA"/>
</dbReference>
<comment type="caution">
    <text evidence="2">The sequence shown here is derived from an EMBL/GenBank/DDBJ whole genome shotgun (WGS) entry which is preliminary data.</text>
</comment>